<comment type="caution">
    <text evidence="4">The sequence shown here is derived from an EMBL/GenBank/DDBJ whole genome shotgun (WGS) entry which is preliminary data.</text>
</comment>
<dbReference type="Gene3D" id="3.40.50.720">
    <property type="entry name" value="NAD(P)-binding Rossmann-like Domain"/>
    <property type="match status" value="1"/>
</dbReference>
<proteinExistence type="inferred from homology"/>
<dbReference type="Proteomes" id="UP000222163">
    <property type="component" value="Unassembled WGS sequence"/>
</dbReference>
<dbReference type="InterPro" id="IPR036291">
    <property type="entry name" value="NAD(P)-bd_dom_sf"/>
</dbReference>
<reference evidence="3 6" key="3">
    <citation type="submission" date="2023-07" db="EMBL/GenBank/DDBJ databases">
        <title>Genome content predicts the carbon catabolic preferences of heterotrophic bacteria.</title>
        <authorList>
            <person name="Gralka M."/>
        </authorList>
    </citation>
    <scope>NUCLEOTIDE SEQUENCE [LARGE SCALE GENOMIC DNA]</scope>
    <source>
        <strain evidence="3 6">4G03</strain>
    </source>
</reference>
<dbReference type="EMBL" id="PDUU01000009">
    <property type="protein sequence ID" value="PHN96835.1"/>
    <property type="molecule type" value="Genomic_DNA"/>
</dbReference>
<evidence type="ECO:0000313" key="4">
    <source>
        <dbReference type="EMBL" id="PHN96835.1"/>
    </source>
</evidence>
<dbReference type="InterPro" id="IPR001509">
    <property type="entry name" value="Epimerase_deHydtase"/>
</dbReference>
<evidence type="ECO:0000256" key="1">
    <source>
        <dbReference type="ARBA" id="ARBA00007637"/>
    </source>
</evidence>
<reference evidence="4 5" key="1">
    <citation type="journal article" date="2016" name="Nat. Commun.">
        <title>Microbial interactions lead to rapid micro-scale successions on model marine particles.</title>
        <authorList>
            <person name="Datta M.S."/>
            <person name="Sliwerska E."/>
            <person name="Gore J."/>
            <person name="Polz M.F."/>
            <person name="Cordero O.X."/>
        </authorList>
    </citation>
    <scope>NUCLEOTIDE SEQUENCE [LARGE SCALE GENOMIC DNA]</scope>
    <source>
        <strain evidence="4 5">4G03</strain>
    </source>
</reference>
<gene>
    <name evidence="4" type="ORF">CSC81_10455</name>
    <name evidence="3" type="ORF">Q8W23_13075</name>
</gene>
<dbReference type="SUPFAM" id="SSF51735">
    <property type="entry name" value="NAD(P)-binding Rossmann-fold domains"/>
    <property type="match status" value="1"/>
</dbReference>
<evidence type="ECO:0000313" key="5">
    <source>
        <dbReference type="Proteomes" id="UP000222163"/>
    </source>
</evidence>
<dbReference type="EMBL" id="JAUYVU010000010">
    <property type="protein sequence ID" value="MDP2542407.1"/>
    <property type="molecule type" value="Genomic_DNA"/>
</dbReference>
<keyword evidence="6" id="KW-1185">Reference proteome</keyword>
<sequence>MSETILILGACGQIGTELTQKLRSIYGADNVIASDIREGNAEMMSSGPFEIIDATNQEQILSVVQKYKVTQVYLMAAMLSATAEKYPLKGWDLNMTSLLAVLELAREKHIQKIYWPSSMAAFGPTSPKMNTPQQTIMEPSTVYGISKVAGEHWCNYYHDKYGVDVRSIRYPGIISWKTLPGGGTTDYAVDIYFDALKKGTFECFLSENTRLPMMYMDDAINATIQLMQADEENIKTRTSYNLAAISFTPAEIATEIKKYIPEFTITYNPDFRQAIADSWPQVIDDSAARKDWGWRHQFDLASMTKDIITNLQAKAQESAEV</sequence>
<dbReference type="Pfam" id="PF01370">
    <property type="entry name" value="Epimerase"/>
    <property type="match status" value="1"/>
</dbReference>
<dbReference type="GO" id="GO:0008743">
    <property type="term" value="F:L-threonine 3-dehydrogenase activity"/>
    <property type="evidence" value="ECO:0007669"/>
    <property type="project" value="TreeGrafter"/>
</dbReference>
<dbReference type="FunFam" id="3.40.50.720:FF:000077">
    <property type="entry name" value="L-threonine 3-dehydrogenase, mitochondrial"/>
    <property type="match status" value="1"/>
</dbReference>
<dbReference type="PANTHER" id="PTHR42687">
    <property type="entry name" value="L-THREONINE 3-DEHYDROGENASE"/>
    <property type="match status" value="1"/>
</dbReference>
<dbReference type="PANTHER" id="PTHR42687:SF1">
    <property type="entry name" value="L-THREONINE 3-DEHYDROGENASE, MITOCHONDRIAL"/>
    <property type="match status" value="1"/>
</dbReference>
<dbReference type="GO" id="GO:0006567">
    <property type="term" value="P:L-threonine catabolic process"/>
    <property type="evidence" value="ECO:0007669"/>
    <property type="project" value="TreeGrafter"/>
</dbReference>
<accession>A0A2G1BTB2</accession>
<dbReference type="InterPro" id="IPR051225">
    <property type="entry name" value="NAD(P)_epim/dehydratase"/>
</dbReference>
<comment type="similarity">
    <text evidence="1">Belongs to the NAD(P)-dependent epimerase/dehydratase family.</text>
</comment>
<protein>
    <submittedName>
        <fullName evidence="3 4">NAD-dependent epimerase</fullName>
    </submittedName>
</protein>
<dbReference type="AlphaFoldDB" id="A0A2G1BTB2"/>
<feature type="domain" description="NAD-dependent epimerase/dehydratase" evidence="2">
    <location>
        <begin position="5"/>
        <end position="242"/>
    </location>
</feature>
<evidence type="ECO:0000313" key="6">
    <source>
        <dbReference type="Proteomes" id="UP001242342"/>
    </source>
</evidence>
<evidence type="ECO:0000313" key="3">
    <source>
        <dbReference type="EMBL" id="MDP2542407.1"/>
    </source>
</evidence>
<name>A0A2G1BTB2_9FLAO</name>
<organism evidence="4 5">
    <name type="scientific">Tenacibaculum discolor</name>
    <dbReference type="NCBI Taxonomy" id="361581"/>
    <lineage>
        <taxon>Bacteria</taxon>
        <taxon>Pseudomonadati</taxon>
        <taxon>Bacteroidota</taxon>
        <taxon>Flavobacteriia</taxon>
        <taxon>Flavobacteriales</taxon>
        <taxon>Flavobacteriaceae</taxon>
        <taxon>Tenacibaculum</taxon>
    </lineage>
</organism>
<dbReference type="Proteomes" id="UP001242342">
    <property type="component" value="Unassembled WGS sequence"/>
</dbReference>
<reference evidence="4" key="2">
    <citation type="submission" date="2017-10" db="EMBL/GenBank/DDBJ databases">
        <authorList>
            <person name="Enke T.N."/>
            <person name="Cordero O.X."/>
        </authorList>
    </citation>
    <scope>NUCLEOTIDE SEQUENCE</scope>
    <source>
        <strain evidence="4">4G03</strain>
    </source>
</reference>
<evidence type="ECO:0000259" key="2">
    <source>
        <dbReference type="Pfam" id="PF01370"/>
    </source>
</evidence>
<dbReference type="RefSeq" id="WP_099215704.1">
    <property type="nucleotide sequence ID" value="NZ_JAUYVU010000010.1"/>
</dbReference>